<keyword evidence="7" id="KW-1185">Reference proteome</keyword>
<reference evidence="6" key="1">
    <citation type="journal article" date="2022" name="Plant J.">
        <title>Strategies of tolerance reflected in two North American maple genomes.</title>
        <authorList>
            <person name="McEvoy S.L."/>
            <person name="Sezen U.U."/>
            <person name="Trouern-Trend A."/>
            <person name="McMahon S.M."/>
            <person name="Schaberg P.G."/>
            <person name="Yang J."/>
            <person name="Wegrzyn J.L."/>
            <person name="Swenson N.G."/>
        </authorList>
    </citation>
    <scope>NUCLEOTIDE SEQUENCE</scope>
    <source>
        <strain evidence="6">NS2018</strain>
    </source>
</reference>
<dbReference type="Pfam" id="PF22936">
    <property type="entry name" value="Pol_BBD"/>
    <property type="match status" value="1"/>
</dbReference>
<protein>
    <submittedName>
        <fullName evidence="6">Uncharacterized protein</fullName>
    </submittedName>
</protein>
<dbReference type="AlphaFoldDB" id="A0AA39SUF9"/>
<feature type="domain" description="C-JID" evidence="4">
    <location>
        <begin position="497"/>
        <end position="645"/>
    </location>
</feature>
<evidence type="ECO:0000259" key="5">
    <source>
        <dbReference type="Pfam" id="PF22936"/>
    </source>
</evidence>
<feature type="domain" description="Retrovirus-related Pol polyprotein from transposon TNT 1-94-like beta-barrel" evidence="5">
    <location>
        <begin position="97"/>
        <end position="177"/>
    </location>
</feature>
<dbReference type="Pfam" id="PF13855">
    <property type="entry name" value="LRR_8"/>
    <property type="match status" value="1"/>
</dbReference>
<evidence type="ECO:0000313" key="7">
    <source>
        <dbReference type="Proteomes" id="UP001168877"/>
    </source>
</evidence>
<name>A0AA39SUF9_ACESA</name>
<accession>A0AA39SUF9</accession>
<sequence>MGAKFEFEKFNGSNFMLWKMKIRVILMKDNCLAAISERPTEIIDDGEWNKIGGNAVANLHLALANEGCVASTSDNGEVLYSEATIVVEGRKQFADVWLLDSVTTWHMTSRREGFHKYEPILGGYVFMGNDHALEIASIGTIKIKTHDGTVHTIQEVQHVKGLKKNLLSLGQLDDLGCKSHIENEIMKIVRGVLVVMRAEKIAANLYMLKGETLQEADACVAVSNYGEVLMMMWHHKLGHISERGLKILSDRNLLLGLKLGTSAVESISLDLSQISELYLSPDTFMRMPRLKLLKLYNWHKEMDFKVQLLCEGLPDELRYLSWHGYPLKSLPIKFNPNLLVELEMYESNIQHLWKDTKFLGNLRRIGLFKCKQLTEVPDLSQAPKLQIMQLHRCCSLTKFPKISWNLNKLNLSYTAIEEVPTSAIESLNKLGTLNIRYNTSIKNLPTSMRHLTSLRSLSLDGCSNITKFPEISGEITYLSLSETAIEENGRVGVKFYFPGSEIPGWISYHSEGSSLTIDLPPHWYSNKLFGFVLCIVASNESSSNQGSSIVDCKCSFIDSDNCEWQENTYLLISNGEHPKWYQKSTYMLKSNGQYPQLDRESTYLFLQSYSTLSKYSFCKKARFHFSPSKDGCKVKKCGVHLVYSELEDEICKKARFYFPPSKDGCEVKKCGVYSELEDESTESIRGRIAKEDREEEYFDSESEVINTLCRPFFSNEAPNPRLLSVRAQIPGSDGFGSNKSVNLTDKESPIESSSSSTFSAIDFLTLCHSLKVWNLANQRMDQSWNKRPESIADHMYRMALMALIVGEVPGLNR</sequence>
<evidence type="ECO:0000313" key="6">
    <source>
        <dbReference type="EMBL" id="KAK0604846.1"/>
    </source>
</evidence>
<dbReference type="PANTHER" id="PTHR11017:SF479">
    <property type="entry name" value="DISEASE RESISTANCE PROTEIN (TIR-NBS-LRR CLASS) FAMILY"/>
    <property type="match status" value="1"/>
</dbReference>
<feature type="domain" description="GAG-pre-integrase" evidence="3">
    <location>
        <begin position="204"/>
        <end position="260"/>
    </location>
</feature>
<dbReference type="InterPro" id="IPR001611">
    <property type="entry name" value="Leu-rich_rpt"/>
</dbReference>
<proteinExistence type="predicted"/>
<dbReference type="SUPFAM" id="SSF109604">
    <property type="entry name" value="HD-domain/PDEase-like"/>
    <property type="match status" value="1"/>
</dbReference>
<dbReference type="Proteomes" id="UP001168877">
    <property type="component" value="Unassembled WGS sequence"/>
</dbReference>
<keyword evidence="2" id="KW-0677">Repeat</keyword>
<keyword evidence="1" id="KW-0433">Leucine-rich repeat</keyword>
<dbReference type="InterPro" id="IPR044974">
    <property type="entry name" value="Disease_R_plants"/>
</dbReference>
<evidence type="ECO:0000256" key="2">
    <source>
        <dbReference type="ARBA" id="ARBA00022737"/>
    </source>
</evidence>
<dbReference type="Gene3D" id="3.80.10.10">
    <property type="entry name" value="Ribonuclease Inhibitor"/>
    <property type="match status" value="2"/>
</dbReference>
<gene>
    <name evidence="6" type="ORF">LWI29_020099</name>
</gene>
<dbReference type="InterPro" id="IPR025724">
    <property type="entry name" value="GAG-pre-integrase_dom"/>
</dbReference>
<dbReference type="Gene3D" id="1.10.3210.10">
    <property type="entry name" value="Hypothetical protein af1432"/>
    <property type="match status" value="1"/>
</dbReference>
<dbReference type="Pfam" id="PF20160">
    <property type="entry name" value="C-JID"/>
    <property type="match status" value="1"/>
</dbReference>
<reference evidence="6" key="2">
    <citation type="submission" date="2023-06" db="EMBL/GenBank/DDBJ databases">
        <authorList>
            <person name="Swenson N.G."/>
            <person name="Wegrzyn J.L."/>
            <person name="Mcevoy S.L."/>
        </authorList>
    </citation>
    <scope>NUCLEOTIDE SEQUENCE</scope>
    <source>
        <strain evidence="6">NS2018</strain>
        <tissue evidence="6">Leaf</tissue>
    </source>
</reference>
<dbReference type="InterPro" id="IPR054722">
    <property type="entry name" value="PolX-like_BBD"/>
</dbReference>
<dbReference type="InterPro" id="IPR045344">
    <property type="entry name" value="C-JID"/>
</dbReference>
<organism evidence="6 7">
    <name type="scientific">Acer saccharum</name>
    <name type="common">Sugar maple</name>
    <dbReference type="NCBI Taxonomy" id="4024"/>
    <lineage>
        <taxon>Eukaryota</taxon>
        <taxon>Viridiplantae</taxon>
        <taxon>Streptophyta</taxon>
        <taxon>Embryophyta</taxon>
        <taxon>Tracheophyta</taxon>
        <taxon>Spermatophyta</taxon>
        <taxon>Magnoliopsida</taxon>
        <taxon>eudicotyledons</taxon>
        <taxon>Gunneridae</taxon>
        <taxon>Pentapetalae</taxon>
        <taxon>rosids</taxon>
        <taxon>malvids</taxon>
        <taxon>Sapindales</taxon>
        <taxon>Sapindaceae</taxon>
        <taxon>Hippocastanoideae</taxon>
        <taxon>Acereae</taxon>
        <taxon>Acer</taxon>
    </lineage>
</organism>
<evidence type="ECO:0000259" key="3">
    <source>
        <dbReference type="Pfam" id="PF13976"/>
    </source>
</evidence>
<comment type="caution">
    <text evidence="6">The sequence shown here is derived from an EMBL/GenBank/DDBJ whole genome shotgun (WGS) entry which is preliminary data.</text>
</comment>
<dbReference type="GO" id="GO:0006952">
    <property type="term" value="P:defense response"/>
    <property type="evidence" value="ECO:0007669"/>
    <property type="project" value="InterPro"/>
</dbReference>
<evidence type="ECO:0000259" key="4">
    <source>
        <dbReference type="Pfam" id="PF20160"/>
    </source>
</evidence>
<dbReference type="InterPro" id="IPR032675">
    <property type="entry name" value="LRR_dom_sf"/>
</dbReference>
<dbReference type="SUPFAM" id="SSF52058">
    <property type="entry name" value="L domain-like"/>
    <property type="match status" value="1"/>
</dbReference>
<dbReference type="EMBL" id="JAUESC010000002">
    <property type="protein sequence ID" value="KAK0604846.1"/>
    <property type="molecule type" value="Genomic_DNA"/>
</dbReference>
<dbReference type="Pfam" id="PF13976">
    <property type="entry name" value="gag_pre-integrs"/>
    <property type="match status" value="1"/>
</dbReference>
<dbReference type="PANTHER" id="PTHR11017">
    <property type="entry name" value="LEUCINE-RICH REPEAT-CONTAINING PROTEIN"/>
    <property type="match status" value="1"/>
</dbReference>
<evidence type="ECO:0000256" key="1">
    <source>
        <dbReference type="ARBA" id="ARBA00022614"/>
    </source>
</evidence>